<dbReference type="AlphaFoldDB" id="A0A8S3G3F5"/>
<evidence type="ECO:0000313" key="1">
    <source>
        <dbReference type="EMBL" id="CAF5148615.1"/>
    </source>
</evidence>
<protein>
    <submittedName>
        <fullName evidence="1">Uncharacterized protein</fullName>
    </submittedName>
</protein>
<feature type="non-terminal residue" evidence="1">
    <location>
        <position position="1"/>
    </location>
</feature>
<evidence type="ECO:0000313" key="2">
    <source>
        <dbReference type="Proteomes" id="UP000676336"/>
    </source>
</evidence>
<proteinExistence type="predicted"/>
<comment type="caution">
    <text evidence="1">The sequence shown here is derived from an EMBL/GenBank/DDBJ whole genome shotgun (WGS) entry which is preliminary data.</text>
</comment>
<dbReference type="Proteomes" id="UP000676336">
    <property type="component" value="Unassembled WGS sequence"/>
</dbReference>
<organism evidence="1 2">
    <name type="scientific">Rotaria magnacalcarata</name>
    <dbReference type="NCBI Taxonomy" id="392030"/>
    <lineage>
        <taxon>Eukaryota</taxon>
        <taxon>Metazoa</taxon>
        <taxon>Spiralia</taxon>
        <taxon>Gnathifera</taxon>
        <taxon>Rotifera</taxon>
        <taxon>Eurotatoria</taxon>
        <taxon>Bdelloidea</taxon>
        <taxon>Philodinida</taxon>
        <taxon>Philodinidae</taxon>
        <taxon>Rotaria</taxon>
    </lineage>
</organism>
<dbReference type="EMBL" id="CAJOBI010280296">
    <property type="protein sequence ID" value="CAF5148615.1"/>
    <property type="molecule type" value="Genomic_DNA"/>
</dbReference>
<sequence length="32" mass="3438">VRQDLRADGVRLEIVGDGDGVSTTVDLLDKKP</sequence>
<reference evidence="1" key="1">
    <citation type="submission" date="2021-02" db="EMBL/GenBank/DDBJ databases">
        <authorList>
            <person name="Nowell W R."/>
        </authorList>
    </citation>
    <scope>NUCLEOTIDE SEQUENCE</scope>
</reference>
<accession>A0A8S3G3F5</accession>
<name>A0A8S3G3F5_9BILA</name>
<gene>
    <name evidence="1" type="ORF">SMN809_LOCUS63786</name>
</gene>